<protein>
    <recommendedName>
        <fullName evidence="3">DUF4375 domain-containing protein</fullName>
    </recommendedName>
</protein>
<evidence type="ECO:0000313" key="1">
    <source>
        <dbReference type="EMBL" id="MEC4266696.1"/>
    </source>
</evidence>
<reference evidence="1 2" key="1">
    <citation type="submission" date="2024-01" db="EMBL/GenBank/DDBJ databases">
        <title>The strains designed SYSU M86414 and SYSU M84420 isolated from the marine sediment in San Sha City (Hainan Province, China).</title>
        <authorList>
            <person name="Guo D."/>
        </authorList>
    </citation>
    <scope>NUCLEOTIDE SEQUENCE [LARGE SCALE GENOMIC DNA]</scope>
    <source>
        <strain evidence="1 2">SYSU M84420</strain>
    </source>
</reference>
<proteinExistence type="predicted"/>
<comment type="caution">
    <text evidence="1">The sequence shown here is derived from an EMBL/GenBank/DDBJ whole genome shotgun (WGS) entry which is preliminary data.</text>
</comment>
<dbReference type="EMBL" id="JAYMGW010000017">
    <property type="protein sequence ID" value="MEC4266696.1"/>
    <property type="molecule type" value="Genomic_DNA"/>
</dbReference>
<accession>A0ABU6IU80</accession>
<organism evidence="1 2">
    <name type="scientific">Flagellimonas halotolerans</name>
    <dbReference type="NCBI Taxonomy" id="3112164"/>
    <lineage>
        <taxon>Bacteria</taxon>
        <taxon>Pseudomonadati</taxon>
        <taxon>Bacteroidota</taxon>
        <taxon>Flavobacteriia</taxon>
        <taxon>Flavobacteriales</taxon>
        <taxon>Flavobacteriaceae</taxon>
        <taxon>Flagellimonas</taxon>
    </lineage>
</organism>
<name>A0ABU6IU80_9FLAO</name>
<dbReference type="Proteomes" id="UP001355298">
    <property type="component" value="Unassembled WGS sequence"/>
</dbReference>
<evidence type="ECO:0008006" key="3">
    <source>
        <dbReference type="Google" id="ProtNLM"/>
    </source>
</evidence>
<keyword evidence="2" id="KW-1185">Reference proteome</keyword>
<dbReference type="RefSeq" id="WP_326279804.1">
    <property type="nucleotide sequence ID" value="NZ_JAYKYV010000017.1"/>
</dbReference>
<gene>
    <name evidence="1" type="ORF">VOP03_15170</name>
</gene>
<evidence type="ECO:0000313" key="2">
    <source>
        <dbReference type="Proteomes" id="UP001355298"/>
    </source>
</evidence>
<sequence length="161" mass="19303">MVNSNKECFKILRKEGDIQLSESDMDLIISIINIFKNECYDNSGYEWRLKPYQNFVRKNNLSFRNCHKVLQVLSNDFGHLVGGESGFKKFVNEVEKYSDEPRKVQIARDDEYEFLRDLKKLRKDYFKDYPVGKFIKLIHENFQIGDNHTLETIRRKYYSKP</sequence>